<dbReference type="OrthoDB" id="359066at2"/>
<evidence type="ECO:0000313" key="2">
    <source>
        <dbReference type="Proteomes" id="UP000315389"/>
    </source>
</evidence>
<dbReference type="Gene3D" id="2.30.130.30">
    <property type="entry name" value="Hypothetical protein"/>
    <property type="match status" value="1"/>
</dbReference>
<gene>
    <name evidence="1" type="ORF">FB461_1962</name>
</gene>
<dbReference type="Proteomes" id="UP000315389">
    <property type="component" value="Unassembled WGS sequence"/>
</dbReference>
<dbReference type="AlphaFoldDB" id="A0A542ZE05"/>
<protein>
    <recommendedName>
        <fullName evidence="3">ASCH domain-containing protein</fullName>
    </recommendedName>
</protein>
<dbReference type="InterPro" id="IPR015947">
    <property type="entry name" value="PUA-like_sf"/>
</dbReference>
<keyword evidence="2" id="KW-1185">Reference proteome</keyword>
<reference evidence="1 2" key="1">
    <citation type="submission" date="2019-06" db="EMBL/GenBank/DDBJ databases">
        <title>Sequencing the genomes of 1000 actinobacteria strains.</title>
        <authorList>
            <person name="Klenk H.-P."/>
        </authorList>
    </citation>
    <scope>NUCLEOTIDE SEQUENCE [LARGE SCALE GENOMIC DNA]</scope>
    <source>
        <strain evidence="1 2">DSM 4813</strain>
    </source>
</reference>
<dbReference type="EMBL" id="VFOS01000003">
    <property type="protein sequence ID" value="TQL58547.1"/>
    <property type="molecule type" value="Genomic_DNA"/>
</dbReference>
<name>A0A542ZE05_RARFA</name>
<organism evidence="1 2">
    <name type="scientific">Rarobacter faecitabidus</name>
    <dbReference type="NCBI Taxonomy" id="13243"/>
    <lineage>
        <taxon>Bacteria</taxon>
        <taxon>Bacillati</taxon>
        <taxon>Actinomycetota</taxon>
        <taxon>Actinomycetes</taxon>
        <taxon>Micrococcales</taxon>
        <taxon>Rarobacteraceae</taxon>
        <taxon>Rarobacter</taxon>
    </lineage>
</organism>
<dbReference type="SUPFAM" id="SSF88697">
    <property type="entry name" value="PUA domain-like"/>
    <property type="match status" value="1"/>
</dbReference>
<accession>A0A542ZE05</accession>
<evidence type="ECO:0008006" key="3">
    <source>
        <dbReference type="Google" id="ProtNLM"/>
    </source>
</evidence>
<sequence>MRVITIRQPWAWAIIYSGKDVENRSRNIAGDYRGPVAIHAGLVGASPTDSAWLNAPLTDGPMRHADRLSVRGQIIGVVDLVGTHHWSDCLDGAFGCSPWALSDCWHIALANPRPIDPIPYKGALGLTTIADPVVLGRLRATL</sequence>
<evidence type="ECO:0000313" key="1">
    <source>
        <dbReference type="EMBL" id="TQL58547.1"/>
    </source>
</evidence>
<proteinExistence type="predicted"/>
<comment type="caution">
    <text evidence="1">The sequence shown here is derived from an EMBL/GenBank/DDBJ whole genome shotgun (WGS) entry which is preliminary data.</text>
</comment>